<dbReference type="AlphaFoldDB" id="A0A1P8AGG4"/>
<sequence length="441" mass="50333">MLSAIFGLFMTAGMFYVVTFVEIMVILMFTSVFFFMKIDWSWSFLLIGESMGVDGMSFLLIELSLWVSFLIMMASMNVNIFAEKLFFMYVMMMMILLVFCFSFYNYMGFYVFFESVLFPIMMLIMGWGYQPERLQAGIYMFLYTLFGSLPLFLLFLCKSDMMSFLYMDWEGKEMGSLMILLLGMTAFLVKMPMFLVHLWLPKAHVEAPVGGSMILAGVLLKLGIYGMFRVKGMILMSLVLYSHWMMSVLLLGGVIISLICLCQVDMKSLIAYSSVCHMGLALGGFLSFSCWGAYGSLLLMIGHGLCSSGLFCLANMYYERFYTRSIVLLKGLGSLFPYMAVWWFIFSVINMAAPPSMNLGGEILLMGSIMSWSVLAIIPLGVVSFFSAAYSLYMYSYVHHGSGWVVYSVKCFSIREMMLMFLHFIPLLMWILKAELFSMWG</sequence>
<keyword evidence="10 17" id="KW-0249">Electron transport</keyword>
<evidence type="ECO:0000256" key="16">
    <source>
        <dbReference type="ARBA" id="ARBA00049551"/>
    </source>
</evidence>
<dbReference type="GO" id="GO:0008137">
    <property type="term" value="F:NADH dehydrogenase (ubiquinone) activity"/>
    <property type="evidence" value="ECO:0007669"/>
    <property type="project" value="UniProtKB-UniRule"/>
</dbReference>
<dbReference type="PANTHER" id="PTHR43507:SF20">
    <property type="entry name" value="NADH-UBIQUINONE OXIDOREDUCTASE CHAIN 4"/>
    <property type="match status" value="1"/>
</dbReference>
<feature type="transmembrane region" description="Helical" evidence="17">
    <location>
        <begin position="240"/>
        <end position="262"/>
    </location>
</feature>
<evidence type="ECO:0000256" key="3">
    <source>
        <dbReference type="ARBA" id="ARBA00009025"/>
    </source>
</evidence>
<keyword evidence="13 17" id="KW-0830">Ubiquinone</keyword>
<comment type="similarity">
    <text evidence="3 17">Belongs to the complex I subunit 4 family.</text>
</comment>
<feature type="transmembrane region" description="Helical" evidence="17">
    <location>
        <begin position="414"/>
        <end position="432"/>
    </location>
</feature>
<feature type="domain" description="NADH:ubiquinone oxidoreductase chain 4 N-terminal" evidence="19">
    <location>
        <begin position="1"/>
        <end position="99"/>
    </location>
</feature>
<evidence type="ECO:0000256" key="6">
    <source>
        <dbReference type="ARBA" id="ARBA00022448"/>
    </source>
</evidence>
<feature type="transmembrane region" description="Helical" evidence="17">
    <location>
        <begin position="110"/>
        <end position="129"/>
    </location>
</feature>
<comment type="subcellular location">
    <subcellularLocation>
        <location evidence="2 17">Mitochondrion membrane</location>
        <topology evidence="2 17">Multi-pass membrane protein</topology>
    </subcellularLocation>
</comment>
<dbReference type="EC" id="7.1.1.2" evidence="4 17"/>
<dbReference type="PANTHER" id="PTHR43507">
    <property type="entry name" value="NADH-UBIQUINONE OXIDOREDUCTASE CHAIN 4"/>
    <property type="match status" value="1"/>
</dbReference>
<keyword evidence="15 17" id="KW-0472">Membrane</keyword>
<evidence type="ECO:0000256" key="14">
    <source>
        <dbReference type="ARBA" id="ARBA00023128"/>
    </source>
</evidence>
<dbReference type="GO" id="GO:0048039">
    <property type="term" value="F:ubiquinone binding"/>
    <property type="evidence" value="ECO:0007669"/>
    <property type="project" value="TreeGrafter"/>
</dbReference>
<dbReference type="EMBL" id="KR907257">
    <property type="protein sequence ID" value="AMX74191.1"/>
    <property type="molecule type" value="Genomic_DNA"/>
</dbReference>
<evidence type="ECO:0000256" key="12">
    <source>
        <dbReference type="ARBA" id="ARBA00023027"/>
    </source>
</evidence>
<dbReference type="InterPro" id="IPR000260">
    <property type="entry name" value="NADH4_N"/>
</dbReference>
<evidence type="ECO:0000313" key="20">
    <source>
        <dbReference type="EMBL" id="AMX74191.1"/>
    </source>
</evidence>
<feature type="transmembrane region" description="Helical" evidence="17">
    <location>
        <begin position="12"/>
        <end position="36"/>
    </location>
</feature>
<dbReference type="GO" id="GO:0015990">
    <property type="term" value="P:electron transport coupled proton transport"/>
    <property type="evidence" value="ECO:0007669"/>
    <property type="project" value="TreeGrafter"/>
</dbReference>
<feature type="domain" description="NADH:quinone oxidoreductase/Mrp antiporter transmembrane" evidence="18">
    <location>
        <begin position="105"/>
        <end position="384"/>
    </location>
</feature>
<evidence type="ECO:0000256" key="11">
    <source>
        <dbReference type="ARBA" id="ARBA00022989"/>
    </source>
</evidence>
<feature type="transmembrane region" description="Helical" evidence="17">
    <location>
        <begin position="294"/>
        <end position="314"/>
    </location>
</feature>
<feature type="transmembrane region" description="Helical" evidence="17">
    <location>
        <begin position="176"/>
        <end position="200"/>
    </location>
</feature>
<keyword evidence="11 17" id="KW-1133">Transmembrane helix</keyword>
<evidence type="ECO:0000259" key="19">
    <source>
        <dbReference type="Pfam" id="PF01059"/>
    </source>
</evidence>
<dbReference type="Pfam" id="PF00361">
    <property type="entry name" value="Proton_antipo_M"/>
    <property type="match status" value="1"/>
</dbReference>
<dbReference type="PRINTS" id="PR01437">
    <property type="entry name" value="NUOXDRDTASE4"/>
</dbReference>
<keyword evidence="9" id="KW-1278">Translocase</keyword>
<evidence type="ECO:0000256" key="15">
    <source>
        <dbReference type="ARBA" id="ARBA00023136"/>
    </source>
</evidence>
<evidence type="ECO:0000256" key="10">
    <source>
        <dbReference type="ARBA" id="ARBA00022982"/>
    </source>
</evidence>
<comment type="function">
    <text evidence="17">Core subunit of the mitochondrial membrane respiratory chain NADH dehydrogenase (Complex I) which catalyzes electron transfer from NADH through the respiratory chain, using ubiquinone as an electron acceptor. Essential for the catalytic activity and assembly of complex I.</text>
</comment>
<evidence type="ECO:0000259" key="18">
    <source>
        <dbReference type="Pfam" id="PF00361"/>
    </source>
</evidence>
<evidence type="ECO:0000256" key="2">
    <source>
        <dbReference type="ARBA" id="ARBA00004225"/>
    </source>
</evidence>
<reference evidence="20" key="1">
    <citation type="journal article" date="2019" name="Ticks Tick Borne Dis.">
        <title>Argasid and ixodid systematics: Implications for soft tick evolution and systematics, with a new argasid species list.</title>
        <authorList>
            <person name="Mans B.J."/>
            <person name="Featherston J."/>
            <person name="Kvas M."/>
            <person name="Pillay K.A."/>
            <person name="de Klerk D.G."/>
            <person name="Pienaar R."/>
            <person name="de Castro M.H."/>
            <person name="Schwan T.G."/>
            <person name="Lopez J.E."/>
            <person name="Teel P."/>
            <person name="Perez de Leon A.A."/>
            <person name="Sonenshine D.E."/>
            <person name="Egekwu N.I."/>
            <person name="Bakkes D.K."/>
            <person name="Heyne H."/>
            <person name="Kanduma E.G."/>
            <person name="Nyangiwe N."/>
            <person name="Bouattour A."/>
            <person name="Latif A.A."/>
        </authorList>
    </citation>
    <scope>NUCLEOTIDE SEQUENCE</scope>
</reference>
<dbReference type="GO" id="GO:0042773">
    <property type="term" value="P:ATP synthesis coupled electron transport"/>
    <property type="evidence" value="ECO:0007669"/>
    <property type="project" value="InterPro"/>
</dbReference>
<feature type="transmembrane region" description="Helical" evidence="17">
    <location>
        <begin position="136"/>
        <end position="156"/>
    </location>
</feature>
<keyword evidence="14 17" id="KW-0496">Mitochondrion</keyword>
<organism evidence="20">
    <name type="scientific">Ornithodoros zumpti</name>
    <dbReference type="NCBI Taxonomy" id="1827026"/>
    <lineage>
        <taxon>Eukaryota</taxon>
        <taxon>Metazoa</taxon>
        <taxon>Ecdysozoa</taxon>
        <taxon>Arthropoda</taxon>
        <taxon>Chelicerata</taxon>
        <taxon>Arachnida</taxon>
        <taxon>Acari</taxon>
        <taxon>Parasitiformes</taxon>
        <taxon>Ixodida</taxon>
        <taxon>Ixodoidea</taxon>
        <taxon>Argasidae</taxon>
        <taxon>Ornithodorinae</taxon>
        <taxon>Ornithodoros</taxon>
    </lineage>
</organism>
<geneLocation type="mitochondrion" evidence="20"/>
<evidence type="ECO:0000256" key="13">
    <source>
        <dbReference type="ARBA" id="ARBA00023075"/>
    </source>
</evidence>
<feature type="transmembrane region" description="Helical" evidence="17">
    <location>
        <begin position="207"/>
        <end position="228"/>
    </location>
</feature>
<proteinExistence type="inferred from homology"/>
<evidence type="ECO:0000256" key="5">
    <source>
        <dbReference type="ARBA" id="ARBA00021006"/>
    </source>
</evidence>
<name>A0A1P8AGG4_9ACAR</name>
<feature type="transmembrane region" description="Helical" evidence="17">
    <location>
        <begin position="326"/>
        <end position="349"/>
    </location>
</feature>
<accession>A0A1P8AGG4</accession>
<dbReference type="GO" id="GO:0031966">
    <property type="term" value="C:mitochondrial membrane"/>
    <property type="evidence" value="ECO:0007669"/>
    <property type="project" value="UniProtKB-SubCell"/>
</dbReference>
<dbReference type="GO" id="GO:0003954">
    <property type="term" value="F:NADH dehydrogenase activity"/>
    <property type="evidence" value="ECO:0007669"/>
    <property type="project" value="TreeGrafter"/>
</dbReference>
<evidence type="ECO:0000256" key="17">
    <source>
        <dbReference type="RuleBase" id="RU003297"/>
    </source>
</evidence>
<evidence type="ECO:0000256" key="4">
    <source>
        <dbReference type="ARBA" id="ARBA00012944"/>
    </source>
</evidence>
<keyword evidence="8 17" id="KW-0812">Transmembrane</keyword>
<evidence type="ECO:0000256" key="9">
    <source>
        <dbReference type="ARBA" id="ARBA00022967"/>
    </source>
</evidence>
<feature type="transmembrane region" description="Helical" evidence="17">
    <location>
        <begin position="56"/>
        <end position="74"/>
    </location>
</feature>
<feature type="transmembrane region" description="Helical" evidence="17">
    <location>
        <begin position="86"/>
        <end position="104"/>
    </location>
</feature>
<dbReference type="InterPro" id="IPR001750">
    <property type="entry name" value="ND/Mrp_TM"/>
</dbReference>
<evidence type="ECO:0000256" key="1">
    <source>
        <dbReference type="ARBA" id="ARBA00003257"/>
    </source>
</evidence>
<keyword evidence="12 17" id="KW-0520">NAD</keyword>
<keyword evidence="6 17" id="KW-0813">Transport</keyword>
<evidence type="ECO:0000256" key="7">
    <source>
        <dbReference type="ARBA" id="ARBA00022660"/>
    </source>
</evidence>
<dbReference type="InterPro" id="IPR003918">
    <property type="entry name" value="NADH_UbQ_OxRdtase"/>
</dbReference>
<protein>
    <recommendedName>
        <fullName evidence="5 17">NADH-ubiquinone oxidoreductase chain 4</fullName>
        <ecNumber evidence="4 17">7.1.1.2</ecNumber>
    </recommendedName>
</protein>
<comment type="function">
    <text evidence="1">Core subunit of the mitochondrial membrane respiratory chain NADH dehydrogenase (Complex I) that is believed to belong to the minimal assembly required for catalysis. Complex I functions in the transfer of electrons from NADH to the respiratory chain. The immediate electron acceptor for the enzyme is believed to be ubiquinone.</text>
</comment>
<comment type="catalytic activity">
    <reaction evidence="16 17">
        <text>a ubiquinone + NADH + 5 H(+)(in) = a ubiquinol + NAD(+) + 4 H(+)(out)</text>
        <dbReference type="Rhea" id="RHEA:29091"/>
        <dbReference type="Rhea" id="RHEA-COMP:9565"/>
        <dbReference type="Rhea" id="RHEA-COMP:9566"/>
        <dbReference type="ChEBI" id="CHEBI:15378"/>
        <dbReference type="ChEBI" id="CHEBI:16389"/>
        <dbReference type="ChEBI" id="CHEBI:17976"/>
        <dbReference type="ChEBI" id="CHEBI:57540"/>
        <dbReference type="ChEBI" id="CHEBI:57945"/>
        <dbReference type="EC" id="7.1.1.2"/>
    </reaction>
</comment>
<feature type="transmembrane region" description="Helical" evidence="17">
    <location>
        <begin position="369"/>
        <end position="393"/>
    </location>
</feature>
<feature type="transmembrane region" description="Helical" evidence="17">
    <location>
        <begin position="269"/>
        <end position="288"/>
    </location>
</feature>
<keyword evidence="7 17" id="KW-0679">Respiratory chain</keyword>
<dbReference type="Pfam" id="PF01059">
    <property type="entry name" value="Oxidored_q5_N"/>
    <property type="match status" value="1"/>
</dbReference>
<gene>
    <name evidence="20" type="primary">ND4</name>
</gene>
<evidence type="ECO:0000256" key="8">
    <source>
        <dbReference type="ARBA" id="ARBA00022692"/>
    </source>
</evidence>